<dbReference type="CDD" id="cd01949">
    <property type="entry name" value="GGDEF"/>
    <property type="match status" value="1"/>
</dbReference>
<dbReference type="InterPro" id="IPR043128">
    <property type="entry name" value="Rev_trsase/Diguanyl_cyclase"/>
</dbReference>
<evidence type="ECO:0000259" key="6">
    <source>
        <dbReference type="PROSITE" id="PS50887"/>
    </source>
</evidence>
<comment type="cofactor">
    <cofactor evidence="1">
        <name>Mg(2+)</name>
        <dbReference type="ChEBI" id="CHEBI:18420"/>
    </cofactor>
</comment>
<dbReference type="NCBIfam" id="TIGR00254">
    <property type="entry name" value="GGDEF"/>
    <property type="match status" value="1"/>
</dbReference>
<dbReference type="InterPro" id="IPR029787">
    <property type="entry name" value="Nucleotide_cyclase"/>
</dbReference>
<dbReference type="EC" id="2.7.7.65" evidence="2"/>
<dbReference type="Gene3D" id="3.30.70.270">
    <property type="match status" value="1"/>
</dbReference>
<dbReference type="AlphaFoldDB" id="A0A514BUR5"/>
<dbReference type="PROSITE" id="PS50887">
    <property type="entry name" value="GGDEF"/>
    <property type="match status" value="1"/>
</dbReference>
<accession>A0A514BUR5</accession>
<dbReference type="InterPro" id="IPR003018">
    <property type="entry name" value="GAF"/>
</dbReference>
<dbReference type="EMBL" id="CP041242">
    <property type="protein sequence ID" value="QDH71106.1"/>
    <property type="molecule type" value="Genomic_DNA"/>
</dbReference>
<dbReference type="KEGG" id="lyj:FKV23_14165"/>
<reference evidence="7 8" key="1">
    <citation type="submission" date="2019-06" db="EMBL/GenBank/DDBJ databases">
        <title>Lysobacter alkalisoli sp. nov. isolated from saline-alkali soil.</title>
        <authorList>
            <person name="Sun J.-Q."/>
            <person name="Xu L."/>
        </authorList>
    </citation>
    <scope>NUCLEOTIDE SEQUENCE [LARGE SCALE GENOMIC DNA]</scope>
    <source>
        <strain evidence="7 8">SJ-36</strain>
    </source>
</reference>
<dbReference type="InterPro" id="IPR029016">
    <property type="entry name" value="GAF-like_dom_sf"/>
</dbReference>
<keyword evidence="4" id="KW-0175">Coiled coil</keyword>
<evidence type="ECO:0000256" key="1">
    <source>
        <dbReference type="ARBA" id="ARBA00001946"/>
    </source>
</evidence>
<dbReference type="FunFam" id="3.30.70.270:FF:000001">
    <property type="entry name" value="Diguanylate cyclase domain protein"/>
    <property type="match status" value="1"/>
</dbReference>
<protein>
    <recommendedName>
        <fullName evidence="2">diguanylate cyclase</fullName>
        <ecNumber evidence="2">2.7.7.65</ecNumber>
    </recommendedName>
</protein>
<dbReference type="SMART" id="SM00267">
    <property type="entry name" value="GGDEF"/>
    <property type="match status" value="1"/>
</dbReference>
<feature type="compositionally biased region" description="Polar residues" evidence="5">
    <location>
        <begin position="1"/>
        <end position="12"/>
    </location>
</feature>
<dbReference type="PANTHER" id="PTHR45138:SF9">
    <property type="entry name" value="DIGUANYLATE CYCLASE DGCM-RELATED"/>
    <property type="match status" value="1"/>
</dbReference>
<evidence type="ECO:0000256" key="3">
    <source>
        <dbReference type="ARBA" id="ARBA00034247"/>
    </source>
</evidence>
<dbReference type="SUPFAM" id="SSF55073">
    <property type="entry name" value="Nucleotide cyclase"/>
    <property type="match status" value="1"/>
</dbReference>
<feature type="region of interest" description="Disordered" evidence="5">
    <location>
        <begin position="1"/>
        <end position="25"/>
    </location>
</feature>
<evidence type="ECO:0000256" key="2">
    <source>
        <dbReference type="ARBA" id="ARBA00012528"/>
    </source>
</evidence>
<feature type="domain" description="GGDEF" evidence="6">
    <location>
        <begin position="294"/>
        <end position="422"/>
    </location>
</feature>
<evidence type="ECO:0000256" key="4">
    <source>
        <dbReference type="SAM" id="Coils"/>
    </source>
</evidence>
<gene>
    <name evidence="7" type="ORF">FKV23_14165</name>
</gene>
<sequence>MRCWRWTSNSTPRDWRSGCNGSPGRPHTAEGIAIITCDPADGGRLWLCPSTLSAVRLRSKAPDAAQESTDAVSEHRRQVALDAYGVLDSAPEQAFDDIVWLAATLCGTPGALISLVDRERQWFKARLGVEPVQSPREEAICDHAIRSADRLMEVPDLRADPRFSRLGFEVAGQPVRFYAGAPLRSPEGHALGTICVLDAVPRELSAAQREGLQVLARQAQHLLELRRYAQEQRRLLAERESSARHLEEARADLQRRNEQLQHSAHHDQLTGLLNRVGLSQLRQDPAVLERLARAPFSLMLIDVDHFKQVNDRHGHLLGDRALQAVADAVGTSIRRGDVAVRFGGEEILVVLPEIRLAGAVEVGERIRRGVMRAPLPFPLTVSVGVASAEPGVDGIEQVFDRADQALYRAKATGRNRVVADDTPLRG</sequence>
<dbReference type="OrthoDB" id="9803824at2"/>
<keyword evidence="8" id="KW-1185">Reference proteome</keyword>
<proteinExistence type="predicted"/>
<evidence type="ECO:0000313" key="7">
    <source>
        <dbReference type="EMBL" id="QDH71106.1"/>
    </source>
</evidence>
<dbReference type="Proteomes" id="UP000317199">
    <property type="component" value="Chromosome"/>
</dbReference>
<dbReference type="PANTHER" id="PTHR45138">
    <property type="entry name" value="REGULATORY COMPONENTS OF SENSORY TRANSDUCTION SYSTEM"/>
    <property type="match status" value="1"/>
</dbReference>
<organism evidence="7 8">
    <name type="scientific">Marilutibacter alkalisoli</name>
    <dbReference type="NCBI Taxonomy" id="2591633"/>
    <lineage>
        <taxon>Bacteria</taxon>
        <taxon>Pseudomonadati</taxon>
        <taxon>Pseudomonadota</taxon>
        <taxon>Gammaproteobacteria</taxon>
        <taxon>Lysobacterales</taxon>
        <taxon>Lysobacteraceae</taxon>
        <taxon>Marilutibacter</taxon>
    </lineage>
</organism>
<dbReference type="SMART" id="SM00065">
    <property type="entry name" value="GAF"/>
    <property type="match status" value="1"/>
</dbReference>
<dbReference type="GO" id="GO:0052621">
    <property type="term" value="F:diguanylate cyclase activity"/>
    <property type="evidence" value="ECO:0007669"/>
    <property type="project" value="UniProtKB-EC"/>
</dbReference>
<comment type="catalytic activity">
    <reaction evidence="3">
        <text>2 GTP = 3',3'-c-di-GMP + 2 diphosphate</text>
        <dbReference type="Rhea" id="RHEA:24898"/>
        <dbReference type="ChEBI" id="CHEBI:33019"/>
        <dbReference type="ChEBI" id="CHEBI:37565"/>
        <dbReference type="ChEBI" id="CHEBI:58805"/>
        <dbReference type="EC" id="2.7.7.65"/>
    </reaction>
</comment>
<name>A0A514BUR5_9GAMM</name>
<feature type="coiled-coil region" evidence="4">
    <location>
        <begin position="236"/>
        <end position="263"/>
    </location>
</feature>
<evidence type="ECO:0000256" key="5">
    <source>
        <dbReference type="SAM" id="MobiDB-lite"/>
    </source>
</evidence>
<dbReference type="Gene3D" id="3.30.450.40">
    <property type="match status" value="1"/>
</dbReference>
<evidence type="ECO:0000313" key="8">
    <source>
        <dbReference type="Proteomes" id="UP000317199"/>
    </source>
</evidence>
<dbReference type="SUPFAM" id="SSF55781">
    <property type="entry name" value="GAF domain-like"/>
    <property type="match status" value="1"/>
</dbReference>
<dbReference type="Pfam" id="PF01590">
    <property type="entry name" value="GAF"/>
    <property type="match status" value="1"/>
</dbReference>
<dbReference type="InterPro" id="IPR000160">
    <property type="entry name" value="GGDEF_dom"/>
</dbReference>
<dbReference type="Pfam" id="PF00990">
    <property type="entry name" value="GGDEF"/>
    <property type="match status" value="1"/>
</dbReference>
<dbReference type="InterPro" id="IPR050469">
    <property type="entry name" value="Diguanylate_Cyclase"/>
</dbReference>